<dbReference type="AlphaFoldDB" id="A0A2P0QG20"/>
<evidence type="ECO:0000313" key="1">
    <source>
        <dbReference type="EMBL" id="ARO45341.1"/>
    </source>
</evidence>
<proteinExistence type="predicted"/>
<dbReference type="EMBL" id="KX009065">
    <property type="protein sequence ID" value="ARO45341.1"/>
    <property type="molecule type" value="Genomic_DNA"/>
</dbReference>
<reference evidence="1" key="1">
    <citation type="submission" date="2016-03" db="EMBL/GenBank/DDBJ databases">
        <title>The evolution of Pseudomonas syringae pv. actinidiae in New Zealand.</title>
        <authorList>
            <person name="Taiaroa G."/>
            <person name="Poulter R.T.M."/>
            <person name="Lamont I."/>
            <person name="Stockwell P."/>
            <person name="Butler M.I."/>
        </authorList>
    </citation>
    <scope>NUCLEOTIDE SEQUENCE</scope>
    <source>
        <strain evidence="1">RT849</strain>
    </source>
</reference>
<protein>
    <submittedName>
        <fullName evidence="1">Uncharacterized protein</fullName>
    </submittedName>
</protein>
<sequence length="66" mass="7197">MESNASGDSGLKKPAMELDGLVGDAFLRNKKLSIEAPMMESLVGLLLYMAPRDKSKPISVLERLFS</sequence>
<organism evidence="1">
    <name type="scientific">Pseudomonas syringae pv. actinidiae</name>
    <dbReference type="NCBI Taxonomy" id="103796"/>
    <lineage>
        <taxon>Bacteria</taxon>
        <taxon>Pseudomonadati</taxon>
        <taxon>Pseudomonadota</taxon>
        <taxon>Gammaproteobacteria</taxon>
        <taxon>Pseudomonadales</taxon>
        <taxon>Pseudomonadaceae</taxon>
        <taxon>Pseudomonas</taxon>
        <taxon>Pseudomonas syringae</taxon>
    </lineage>
</organism>
<name>A0A2P0QG20_PSESF</name>
<accession>A0A2P0QG20</accession>